<dbReference type="Proteomes" id="UP000310200">
    <property type="component" value="Unassembled WGS sequence"/>
</dbReference>
<gene>
    <name evidence="1" type="ORF">DBV15_07843</name>
</gene>
<dbReference type="AlphaFoldDB" id="A0A4S2KR83"/>
<name>A0A4S2KR83_9HYME</name>
<protein>
    <submittedName>
        <fullName evidence="1">Uncharacterized protein</fullName>
    </submittedName>
</protein>
<accession>A0A4S2KR83</accession>
<evidence type="ECO:0000313" key="2">
    <source>
        <dbReference type="Proteomes" id="UP000310200"/>
    </source>
</evidence>
<dbReference type="EMBL" id="QBLH01001270">
    <property type="protein sequence ID" value="TGZ52433.1"/>
    <property type="molecule type" value="Genomic_DNA"/>
</dbReference>
<keyword evidence="2" id="KW-1185">Reference proteome</keyword>
<comment type="caution">
    <text evidence="1">The sequence shown here is derived from an EMBL/GenBank/DDBJ whole genome shotgun (WGS) entry which is preliminary data.</text>
</comment>
<proteinExistence type="predicted"/>
<sequence>MRNEPSIISEDPAGFARECRCQREREALDRNSASVQRLLLVEGRDRCASKEDQSMKTNERFRRSNIAALREQTSTKTDRPYDNEFNERIMQDLTLQEKYLIFLSSESQPSNYSTSGLWSLAHRIRANYTRKSLFPTIVVFQALDRPDTSGSSVNSLNSPDYVNEFTVVGTCHTTPYVFDDRCLPVTHTQESGNAFARTTNRCLMTLAKKTDELEGPLALANESLVEGGQQGIKMNFGAELADSNLTLIYANAAGCKFTRKFIPDWSREDDCPLFSPTLVQDVTYKLLNRNK</sequence>
<organism evidence="1 2">
    <name type="scientific">Temnothorax longispinosus</name>
    <dbReference type="NCBI Taxonomy" id="300112"/>
    <lineage>
        <taxon>Eukaryota</taxon>
        <taxon>Metazoa</taxon>
        <taxon>Ecdysozoa</taxon>
        <taxon>Arthropoda</taxon>
        <taxon>Hexapoda</taxon>
        <taxon>Insecta</taxon>
        <taxon>Pterygota</taxon>
        <taxon>Neoptera</taxon>
        <taxon>Endopterygota</taxon>
        <taxon>Hymenoptera</taxon>
        <taxon>Apocrita</taxon>
        <taxon>Aculeata</taxon>
        <taxon>Formicoidea</taxon>
        <taxon>Formicidae</taxon>
        <taxon>Myrmicinae</taxon>
        <taxon>Temnothorax</taxon>
    </lineage>
</organism>
<reference evidence="1 2" key="1">
    <citation type="journal article" date="2019" name="Philos. Trans. R. Soc. Lond., B, Biol. Sci.">
        <title>Ant behaviour and brain gene expression of defending hosts depend on the ecological success of the intruding social parasite.</title>
        <authorList>
            <person name="Kaur R."/>
            <person name="Stoldt M."/>
            <person name="Jongepier E."/>
            <person name="Feldmeyer B."/>
            <person name="Menzel F."/>
            <person name="Bornberg-Bauer E."/>
            <person name="Foitzik S."/>
        </authorList>
    </citation>
    <scope>NUCLEOTIDE SEQUENCE [LARGE SCALE GENOMIC DNA]</scope>
    <source>
        <tissue evidence="1">Whole body</tissue>
    </source>
</reference>
<evidence type="ECO:0000313" key="1">
    <source>
        <dbReference type="EMBL" id="TGZ52433.1"/>
    </source>
</evidence>